<dbReference type="HOGENOM" id="CLU_007265_3_5_1"/>
<dbReference type="OrthoDB" id="342024at2759"/>
<dbReference type="RefSeq" id="XP_001019879.1">
    <property type="nucleotide sequence ID" value="XM_001019879.1"/>
</dbReference>
<keyword evidence="8" id="KW-1185">Reference proteome</keyword>
<comment type="similarity">
    <text evidence="1">Belongs to the TRAFAC class translation factor GTPase superfamily. Classic translation factor GTPase family. EF-Tu/EF-1A subfamily.</text>
</comment>
<keyword evidence="5" id="KW-0342">GTP-binding</keyword>
<dbReference type="FunFam" id="2.40.30.10:FF:000005">
    <property type="entry name" value="Elongation factor 1-alpha"/>
    <property type="match status" value="1"/>
</dbReference>
<evidence type="ECO:0000256" key="3">
    <source>
        <dbReference type="ARBA" id="ARBA00022768"/>
    </source>
</evidence>
<dbReference type="PANTHER" id="PTHR23115">
    <property type="entry name" value="TRANSLATION FACTOR"/>
    <property type="match status" value="1"/>
</dbReference>
<reference evidence="8" key="1">
    <citation type="journal article" date="2006" name="PLoS Biol.">
        <title>Macronuclear genome sequence of the ciliate Tetrahymena thermophila, a model eukaryote.</title>
        <authorList>
            <person name="Eisen J.A."/>
            <person name="Coyne R.S."/>
            <person name="Wu M."/>
            <person name="Wu D."/>
            <person name="Thiagarajan M."/>
            <person name="Wortman J.R."/>
            <person name="Badger J.H."/>
            <person name="Ren Q."/>
            <person name="Amedeo P."/>
            <person name="Jones K.M."/>
            <person name="Tallon L.J."/>
            <person name="Delcher A.L."/>
            <person name="Salzberg S.L."/>
            <person name="Silva J.C."/>
            <person name="Haas B.J."/>
            <person name="Majoros W.H."/>
            <person name="Farzad M."/>
            <person name="Carlton J.M."/>
            <person name="Smith R.K. Jr."/>
            <person name="Garg J."/>
            <person name="Pearlman R.E."/>
            <person name="Karrer K.M."/>
            <person name="Sun L."/>
            <person name="Manning G."/>
            <person name="Elde N.C."/>
            <person name="Turkewitz A.P."/>
            <person name="Asai D.J."/>
            <person name="Wilkes D.E."/>
            <person name="Wang Y."/>
            <person name="Cai H."/>
            <person name="Collins K."/>
            <person name="Stewart B.A."/>
            <person name="Lee S.R."/>
            <person name="Wilamowska K."/>
            <person name="Weinberg Z."/>
            <person name="Ruzzo W.L."/>
            <person name="Wloga D."/>
            <person name="Gaertig J."/>
            <person name="Frankel J."/>
            <person name="Tsao C.-C."/>
            <person name="Gorovsky M.A."/>
            <person name="Keeling P.J."/>
            <person name="Waller R.F."/>
            <person name="Patron N.J."/>
            <person name="Cherry J.M."/>
            <person name="Stover N.A."/>
            <person name="Krieger C.J."/>
            <person name="del Toro C."/>
            <person name="Ryder H.F."/>
            <person name="Williamson S.C."/>
            <person name="Barbeau R.A."/>
            <person name="Hamilton E.P."/>
            <person name="Orias E."/>
        </authorList>
    </citation>
    <scope>NUCLEOTIDE SEQUENCE [LARGE SCALE GENOMIC DNA]</scope>
    <source>
        <strain evidence="8">SB210</strain>
    </source>
</reference>
<organism evidence="7 8">
    <name type="scientific">Tetrahymena thermophila (strain SB210)</name>
    <dbReference type="NCBI Taxonomy" id="312017"/>
    <lineage>
        <taxon>Eukaryota</taxon>
        <taxon>Sar</taxon>
        <taxon>Alveolata</taxon>
        <taxon>Ciliophora</taxon>
        <taxon>Intramacronucleata</taxon>
        <taxon>Oligohymenophorea</taxon>
        <taxon>Hymenostomatida</taxon>
        <taxon>Tetrahymenina</taxon>
        <taxon>Tetrahymenidae</taxon>
        <taxon>Tetrahymena</taxon>
    </lineage>
</organism>
<dbReference type="eggNOG" id="KOG0052">
    <property type="taxonomic scope" value="Eukaryota"/>
</dbReference>
<dbReference type="STRING" id="312017.I7LVS6"/>
<dbReference type="Pfam" id="PF00009">
    <property type="entry name" value="GTP_EFTU"/>
    <property type="match status" value="1"/>
</dbReference>
<dbReference type="GO" id="GO:0003924">
    <property type="term" value="F:GTPase activity"/>
    <property type="evidence" value="ECO:0007669"/>
    <property type="project" value="InterPro"/>
</dbReference>
<dbReference type="KEGG" id="tet:TTHERM_00586740"/>
<dbReference type="GeneID" id="7831786"/>
<evidence type="ECO:0000256" key="4">
    <source>
        <dbReference type="ARBA" id="ARBA00022917"/>
    </source>
</evidence>
<evidence type="ECO:0000259" key="6">
    <source>
        <dbReference type="PROSITE" id="PS51722"/>
    </source>
</evidence>
<accession>I7LVS6</accession>
<dbReference type="SUPFAM" id="SSF52540">
    <property type="entry name" value="P-loop containing nucleoside triphosphate hydrolases"/>
    <property type="match status" value="1"/>
</dbReference>
<dbReference type="InterPro" id="IPR027417">
    <property type="entry name" value="P-loop_NTPase"/>
</dbReference>
<dbReference type="OMA" id="QPRECET"/>
<dbReference type="AlphaFoldDB" id="I7LVS6"/>
<dbReference type="EMBL" id="GG662637">
    <property type="protein sequence ID" value="EAR99634.1"/>
    <property type="molecule type" value="Genomic_DNA"/>
</dbReference>
<dbReference type="PROSITE" id="PS51722">
    <property type="entry name" value="G_TR_2"/>
    <property type="match status" value="1"/>
</dbReference>
<dbReference type="Pfam" id="PF03144">
    <property type="entry name" value="GTP_EFTU_D2"/>
    <property type="match status" value="1"/>
</dbReference>
<dbReference type="SUPFAM" id="SSF50465">
    <property type="entry name" value="EF-Tu/eEF-1alpha/eIF2-gamma C-terminal domain"/>
    <property type="match status" value="1"/>
</dbReference>
<dbReference type="SUPFAM" id="SSF50447">
    <property type="entry name" value="Translation proteins"/>
    <property type="match status" value="1"/>
</dbReference>
<evidence type="ECO:0000256" key="1">
    <source>
        <dbReference type="ARBA" id="ARBA00007249"/>
    </source>
</evidence>
<dbReference type="GO" id="GO:0003746">
    <property type="term" value="F:translation elongation factor activity"/>
    <property type="evidence" value="ECO:0007669"/>
    <property type="project" value="UniProtKB-KW"/>
</dbReference>
<keyword evidence="4" id="KW-0648">Protein biosynthesis</keyword>
<name>I7LVS6_TETTS</name>
<protein>
    <submittedName>
        <fullName evidence="7">Translation elongation factor Tu protein</fullName>
    </submittedName>
</protein>
<sequence length="441" mass="49838">MQEIGLQKKERITLAVIGNIGSGKSTMCGHLAIQLGQVNDQKLKEVKQACEEEGQDGINYSYIMDTKKVERQRKQSIDTSIFHFETDKFQITIIDTPGDTQYTKNMMTGICLADAAVLMISAAADEFEKGFGKDGQTKDFILHSYALGIKQMIVCINKMDDSKYSFCQKRFNEIKKEVKQQFEKINFNLQNIKFIPISAFLGDNLLEKSPNMPWYNSFTFLQALDNLMPVSRQNEGDLRLPVSYAFLVGEDTQVITGKVEQGILKANRTVCFAPFLGKSENKFDIIQIEIQNKQVEEAFCGENVGFSIKNLNLNDLTKGSICGYTGENQPRECETFDAEMVIINHPGSIKRGYRPMFCIHQAFVACEFIDILSKVERKTAQQISNKPDYIKNGEAAVVRVRPTKPLSVEKFSQCPPLGRFIVRDMNTIVAIGIIKEVVYKQ</sequence>
<dbReference type="InterPro" id="IPR050100">
    <property type="entry name" value="TRAFAC_GTPase_members"/>
</dbReference>
<dbReference type="Pfam" id="PF22594">
    <property type="entry name" value="GTP-eEF1A_C"/>
    <property type="match status" value="1"/>
</dbReference>
<dbReference type="InterPro" id="IPR004161">
    <property type="entry name" value="EFTu-like_2"/>
</dbReference>
<evidence type="ECO:0000313" key="8">
    <source>
        <dbReference type="Proteomes" id="UP000009168"/>
    </source>
</evidence>
<dbReference type="PRINTS" id="PR00315">
    <property type="entry name" value="ELONGATNFCT"/>
</dbReference>
<evidence type="ECO:0000256" key="5">
    <source>
        <dbReference type="ARBA" id="ARBA00023134"/>
    </source>
</evidence>
<keyword evidence="2" id="KW-0547">Nucleotide-binding</keyword>
<dbReference type="InterPro" id="IPR009001">
    <property type="entry name" value="Transl_elong_EF1A/Init_IF2_C"/>
</dbReference>
<dbReference type="Gene3D" id="3.40.50.300">
    <property type="entry name" value="P-loop containing nucleotide triphosphate hydrolases"/>
    <property type="match status" value="1"/>
</dbReference>
<gene>
    <name evidence="7" type="ORF">TTHERM_00586740</name>
</gene>
<keyword evidence="3 7" id="KW-0251">Elongation factor</keyword>
<dbReference type="InterPro" id="IPR000795">
    <property type="entry name" value="T_Tr_GTP-bd_dom"/>
</dbReference>
<dbReference type="InParanoid" id="I7LVS6"/>
<evidence type="ECO:0000256" key="2">
    <source>
        <dbReference type="ARBA" id="ARBA00022741"/>
    </source>
</evidence>
<proteinExistence type="inferred from homology"/>
<evidence type="ECO:0000313" key="7">
    <source>
        <dbReference type="EMBL" id="EAR99634.1"/>
    </source>
</evidence>
<dbReference type="CDD" id="cd03705">
    <property type="entry name" value="EF1_alpha_III"/>
    <property type="match status" value="1"/>
</dbReference>
<dbReference type="InterPro" id="IPR009000">
    <property type="entry name" value="Transl_B-barrel_sf"/>
</dbReference>
<dbReference type="Proteomes" id="UP000009168">
    <property type="component" value="Unassembled WGS sequence"/>
</dbReference>
<dbReference type="GO" id="GO:0005525">
    <property type="term" value="F:GTP binding"/>
    <property type="evidence" value="ECO:0007669"/>
    <property type="project" value="UniProtKB-KW"/>
</dbReference>
<dbReference type="Gene3D" id="2.40.30.10">
    <property type="entry name" value="Translation factors"/>
    <property type="match status" value="2"/>
</dbReference>
<dbReference type="InterPro" id="IPR054696">
    <property type="entry name" value="GTP-eEF1A_C"/>
</dbReference>
<feature type="domain" description="Tr-type G" evidence="6">
    <location>
        <begin position="9"/>
        <end position="232"/>
    </location>
</feature>